<accession>A0A4Y8JRH8</accession>
<dbReference type="AlphaFoldDB" id="A0A4Y8JRH8"/>
<gene>
    <name evidence="1" type="ORF">E3T49_13380</name>
</gene>
<evidence type="ECO:0000313" key="2">
    <source>
        <dbReference type="Proteomes" id="UP000297472"/>
    </source>
</evidence>
<reference evidence="1 2" key="1">
    <citation type="submission" date="2019-03" db="EMBL/GenBank/DDBJ databases">
        <title>Genomics of glacier-inhabiting Cryobacterium strains.</title>
        <authorList>
            <person name="Liu Q."/>
            <person name="Xin Y.-H."/>
        </authorList>
    </citation>
    <scope>NUCLEOTIDE SEQUENCE [LARGE SCALE GENOMIC DNA]</scope>
    <source>
        <strain evidence="1 2">TMT1-51</strain>
    </source>
</reference>
<evidence type="ECO:0008006" key="3">
    <source>
        <dbReference type="Google" id="ProtNLM"/>
    </source>
</evidence>
<dbReference type="EMBL" id="SOHA01000039">
    <property type="protein sequence ID" value="TFD27528.1"/>
    <property type="molecule type" value="Genomic_DNA"/>
</dbReference>
<dbReference type="OrthoDB" id="5126107at2"/>
<protein>
    <recommendedName>
        <fullName evidence="3">DUF5047 domain-containing protein</fullName>
    </recommendedName>
</protein>
<name>A0A4Y8JRH8_9MICO</name>
<dbReference type="RefSeq" id="WP_134425398.1">
    <property type="nucleotide sequence ID" value="NZ_SOHA01000039.1"/>
</dbReference>
<comment type="caution">
    <text evidence="1">The sequence shown here is derived from an EMBL/GenBank/DDBJ whole genome shotgun (WGS) entry which is preliminary data.</text>
</comment>
<keyword evidence="2" id="KW-1185">Reference proteome</keyword>
<proteinExistence type="predicted"/>
<dbReference type="Proteomes" id="UP000297472">
    <property type="component" value="Unassembled WGS sequence"/>
</dbReference>
<organism evidence="1 2">
    <name type="scientific">Cryobacterium cryoconiti</name>
    <dbReference type="NCBI Taxonomy" id="1259239"/>
    <lineage>
        <taxon>Bacteria</taxon>
        <taxon>Bacillati</taxon>
        <taxon>Actinomycetota</taxon>
        <taxon>Actinomycetes</taxon>
        <taxon>Micrococcales</taxon>
        <taxon>Microbacteriaceae</taxon>
        <taxon>Cryobacterium</taxon>
    </lineage>
</organism>
<sequence>MRAHSDALAQVLRGSFSRRLIADVFHGSERVLQDVDLLSWSLDGDLGAEVKMGGSGTVAHQSVHGESLTPEGAEGILSPFRARLFLLMEVTVGGFSETVQLGWFKVTGAPYAQDHFATVNGERVVIASVVDLVFESLDVNLKRRGFRSEEQPPSLASCWAEIRRITNMPVVESVPDKPIPAAIVYEATRGGRLKGVQALAGVLGGSGVINPAGAVVVVPDVAGDPVGSLLIGMNGTVTDVPYAVETETVYNCVVGNFETAERTPIYAVAQVTIGPLAVSGPYGENTLYVSSDLVKTQAQADAFVAARLAASVGSQQFEVPIQCIINPLFELGDPLKVVGHVRPLQGVLVKFAMSDSELMTVTLKASRVL</sequence>
<evidence type="ECO:0000313" key="1">
    <source>
        <dbReference type="EMBL" id="TFD27528.1"/>
    </source>
</evidence>